<evidence type="ECO:0000313" key="2">
    <source>
        <dbReference type="Proteomes" id="UP000177390"/>
    </source>
</evidence>
<dbReference type="Proteomes" id="UP000177390">
    <property type="component" value="Unassembled WGS sequence"/>
</dbReference>
<proteinExistence type="predicted"/>
<organism evidence="1 2">
    <name type="scientific">Candidatus Collierbacteria bacterium RIFCSPHIGHO2_02_FULL_49_10</name>
    <dbReference type="NCBI Taxonomy" id="1817723"/>
    <lineage>
        <taxon>Bacteria</taxon>
        <taxon>Candidatus Collieribacteriota</taxon>
    </lineage>
</organism>
<name>A0A1F5EXK2_9BACT</name>
<dbReference type="AlphaFoldDB" id="A0A1F5EXK2"/>
<sequence>MGERWGLKRVSGYFLLDFPINEDGALFEPHGWNEDGMNVLGWEVANPYRAASERLDEAIGVLLKIEGAEKQLGRVYVMYGDMCAAAAIGGSMTVAENYYNKAIEVFEEIGDYDDLEVAVAKSVALGE</sequence>
<dbReference type="EMBL" id="MFAH01000006">
    <property type="protein sequence ID" value="OGD72131.1"/>
    <property type="molecule type" value="Genomic_DNA"/>
</dbReference>
<evidence type="ECO:0000313" key="1">
    <source>
        <dbReference type="EMBL" id="OGD72131.1"/>
    </source>
</evidence>
<reference evidence="1 2" key="1">
    <citation type="journal article" date="2016" name="Nat. Commun.">
        <title>Thousands of microbial genomes shed light on interconnected biogeochemical processes in an aquifer system.</title>
        <authorList>
            <person name="Anantharaman K."/>
            <person name="Brown C.T."/>
            <person name="Hug L.A."/>
            <person name="Sharon I."/>
            <person name="Castelle C.J."/>
            <person name="Probst A.J."/>
            <person name="Thomas B.C."/>
            <person name="Singh A."/>
            <person name="Wilkins M.J."/>
            <person name="Karaoz U."/>
            <person name="Brodie E.L."/>
            <person name="Williams K.H."/>
            <person name="Hubbard S.S."/>
            <person name="Banfield J.F."/>
        </authorList>
    </citation>
    <scope>NUCLEOTIDE SEQUENCE [LARGE SCALE GENOMIC DNA]</scope>
</reference>
<accession>A0A1F5EXK2</accession>
<comment type="caution">
    <text evidence="1">The sequence shown here is derived from an EMBL/GenBank/DDBJ whole genome shotgun (WGS) entry which is preliminary data.</text>
</comment>
<gene>
    <name evidence="1" type="ORF">A3D09_03960</name>
</gene>
<protein>
    <submittedName>
        <fullName evidence="1">Uncharacterized protein</fullName>
    </submittedName>
</protein>